<gene>
    <name evidence="1" type="ORF">L248_2152</name>
</gene>
<reference evidence="2" key="1">
    <citation type="journal article" date="2013" name="Genome Announc.">
        <title>Whole-Genome Sequencing of Lactobacillus shenzhenensis Strain LY-73T.</title>
        <authorList>
            <person name="Lin Z."/>
            <person name="Liu Z."/>
            <person name="Yang R."/>
            <person name="Zou Y."/>
            <person name="Wan D."/>
            <person name="Chen J."/>
            <person name="Guo M."/>
            <person name="Zhao J."/>
            <person name="Fang C."/>
            <person name="Yang R."/>
            <person name="Liu F."/>
        </authorList>
    </citation>
    <scope>NUCLEOTIDE SEQUENCE [LARGE SCALE GENOMIC DNA]</scope>
    <source>
        <strain evidence="2">LY-73</strain>
    </source>
</reference>
<dbReference type="STRING" id="1231336.L248_2152"/>
<name>U4TQK3_9LACO</name>
<evidence type="ECO:0000313" key="2">
    <source>
        <dbReference type="Proteomes" id="UP000030647"/>
    </source>
</evidence>
<protein>
    <submittedName>
        <fullName evidence="1">Uncharacterized protein</fullName>
    </submittedName>
</protein>
<accession>U4TQK3</accession>
<dbReference type="HOGENOM" id="CLU_3119253_0_0_9"/>
<proteinExistence type="predicted"/>
<organism evidence="1 2">
    <name type="scientific">Schleiferilactobacillus shenzhenensis LY-73</name>
    <dbReference type="NCBI Taxonomy" id="1231336"/>
    <lineage>
        <taxon>Bacteria</taxon>
        <taxon>Bacillati</taxon>
        <taxon>Bacillota</taxon>
        <taxon>Bacilli</taxon>
        <taxon>Lactobacillales</taxon>
        <taxon>Lactobacillaceae</taxon>
        <taxon>Schleiferilactobacillus</taxon>
    </lineage>
</organism>
<dbReference type="AlphaFoldDB" id="U4TQK3"/>
<evidence type="ECO:0000313" key="1">
    <source>
        <dbReference type="EMBL" id="ERL63792.1"/>
    </source>
</evidence>
<keyword evidence="2" id="KW-1185">Reference proteome</keyword>
<dbReference type="EMBL" id="KI271613">
    <property type="protein sequence ID" value="ERL63792.1"/>
    <property type="molecule type" value="Genomic_DNA"/>
</dbReference>
<dbReference type="Proteomes" id="UP000030647">
    <property type="component" value="Unassembled WGS sequence"/>
</dbReference>
<sequence length="50" mass="5758">MSIRQEFTQSVKKVVTVSKTIVWQRIGFNLCDAVMLFFKLFSAKEFNAVA</sequence>